<dbReference type="RefSeq" id="WP_122014278.1">
    <property type="nucleotide sequence ID" value="NZ_CP033169.1"/>
</dbReference>
<evidence type="ECO:0000256" key="7">
    <source>
        <dbReference type="ARBA" id="ARBA00023136"/>
    </source>
</evidence>
<dbReference type="GO" id="GO:0005385">
    <property type="term" value="F:zinc ion transmembrane transporter activity"/>
    <property type="evidence" value="ECO:0007669"/>
    <property type="project" value="TreeGrafter"/>
</dbReference>
<proteinExistence type="inferred from homology"/>
<dbReference type="EMBL" id="CP033169">
    <property type="protein sequence ID" value="AYO29982.1"/>
    <property type="molecule type" value="Genomic_DNA"/>
</dbReference>
<dbReference type="PANTHER" id="PTHR11040:SF211">
    <property type="entry name" value="ZINC TRANSPORTER ZIP11"/>
    <property type="match status" value="1"/>
</dbReference>
<evidence type="ECO:0000313" key="10">
    <source>
        <dbReference type="Proteomes" id="UP000280960"/>
    </source>
</evidence>
<comment type="similarity">
    <text evidence="2">Belongs to the ZIP transporter (TC 2.A.5) family.</text>
</comment>
<keyword evidence="5" id="KW-0862">Zinc</keyword>
<protein>
    <submittedName>
        <fullName evidence="9">ZIP family metal transporter</fullName>
    </submittedName>
</protein>
<accession>A0A3G2R3L1</accession>
<gene>
    <name evidence="9" type="ORF">D2962_04615</name>
</gene>
<evidence type="ECO:0000256" key="4">
    <source>
        <dbReference type="ARBA" id="ARBA00022692"/>
    </source>
</evidence>
<feature type="transmembrane region" description="Helical" evidence="8">
    <location>
        <begin position="46"/>
        <end position="66"/>
    </location>
</feature>
<evidence type="ECO:0000256" key="6">
    <source>
        <dbReference type="ARBA" id="ARBA00022989"/>
    </source>
</evidence>
<dbReference type="PANTHER" id="PTHR11040">
    <property type="entry name" value="ZINC/IRON TRANSPORTER"/>
    <property type="match status" value="1"/>
</dbReference>
<dbReference type="InterPro" id="IPR003689">
    <property type="entry name" value="ZIP"/>
</dbReference>
<dbReference type="KEGG" id="bacg:D2962_04615"/>
<keyword evidence="6 8" id="KW-1133">Transmembrane helix</keyword>
<dbReference type="GO" id="GO:0005886">
    <property type="term" value="C:plasma membrane"/>
    <property type="evidence" value="ECO:0007669"/>
    <property type="project" value="UniProtKB-SubCell"/>
</dbReference>
<feature type="transmembrane region" description="Helical" evidence="8">
    <location>
        <begin position="12"/>
        <end position="34"/>
    </location>
</feature>
<sequence>MLELFKNLPPIYLGITLSMLAGMATGLGALPLLFIRKRFSGGIIDASLGFAAGVMLAATAFSLVLASIEEGGIIPLIVGMTMGVLFVDRMDKIIPHDHFVKGHEGPGIGRLRKIWLFVFTIIIHNFPEGLAVGVGGFSKHAYSLAFAIGAQNIPEGLAVAAALAAAEYKVGYAVLIAFLSGLAEPVGGILGAGLVGISSSILPYALAFAGGAMLFVISDEVIPETHSGDHQRLATFSLVAGFILMTILDTLL</sequence>
<keyword evidence="4 8" id="KW-0812">Transmembrane</keyword>
<evidence type="ECO:0000256" key="5">
    <source>
        <dbReference type="ARBA" id="ARBA00022833"/>
    </source>
</evidence>
<comment type="subcellular location">
    <subcellularLocation>
        <location evidence="1">Cell membrane</location>
        <topology evidence="1">Multi-pass membrane protein</topology>
    </subcellularLocation>
</comment>
<dbReference type="AlphaFoldDB" id="A0A3G2R3L1"/>
<keyword evidence="10" id="KW-1185">Reference proteome</keyword>
<reference evidence="9 10" key="1">
    <citation type="submission" date="2018-10" db="EMBL/GenBank/DDBJ databases">
        <authorList>
            <person name="Zhang X."/>
        </authorList>
    </citation>
    <scope>NUCLEOTIDE SEQUENCE [LARGE SCALE GENOMIC DNA]</scope>
    <source>
        <strain evidence="9 10">SK-G1</strain>
    </source>
</reference>
<dbReference type="Proteomes" id="UP000280960">
    <property type="component" value="Chromosome"/>
</dbReference>
<organism evidence="9 10">
    <name type="scientific">Biomaibacter acetigenes</name>
    <dbReference type="NCBI Taxonomy" id="2316383"/>
    <lineage>
        <taxon>Bacteria</taxon>
        <taxon>Bacillati</taxon>
        <taxon>Bacillota</taxon>
        <taxon>Clostridia</taxon>
        <taxon>Thermosediminibacterales</taxon>
        <taxon>Tepidanaerobacteraceae</taxon>
        <taxon>Biomaibacter</taxon>
    </lineage>
</organism>
<evidence type="ECO:0000256" key="2">
    <source>
        <dbReference type="ARBA" id="ARBA00006939"/>
    </source>
</evidence>
<keyword evidence="7 8" id="KW-0472">Membrane</keyword>
<dbReference type="Pfam" id="PF02535">
    <property type="entry name" value="Zip"/>
    <property type="match status" value="1"/>
</dbReference>
<feature type="transmembrane region" description="Helical" evidence="8">
    <location>
        <begin position="114"/>
        <end position="135"/>
    </location>
</feature>
<feature type="transmembrane region" description="Helical" evidence="8">
    <location>
        <begin position="72"/>
        <end position="88"/>
    </location>
</feature>
<evidence type="ECO:0000256" key="3">
    <source>
        <dbReference type="ARBA" id="ARBA00022475"/>
    </source>
</evidence>
<name>A0A3G2R3L1_9FIRM</name>
<evidence type="ECO:0000256" key="1">
    <source>
        <dbReference type="ARBA" id="ARBA00004651"/>
    </source>
</evidence>
<evidence type="ECO:0000313" key="9">
    <source>
        <dbReference type="EMBL" id="AYO29982.1"/>
    </source>
</evidence>
<evidence type="ECO:0000256" key="8">
    <source>
        <dbReference type="SAM" id="Phobius"/>
    </source>
</evidence>
<keyword evidence="3" id="KW-1003">Cell membrane</keyword>